<reference evidence="3" key="2">
    <citation type="submission" date="2022-10" db="EMBL/GenBank/DDBJ databases">
        <authorList>
            <consortium name="ENA_rothamsted_submissions"/>
            <consortium name="culmorum"/>
            <person name="King R."/>
        </authorList>
    </citation>
    <scope>NUCLEOTIDE SEQUENCE</scope>
</reference>
<feature type="compositionally biased region" description="Polar residues" evidence="2">
    <location>
        <begin position="619"/>
        <end position="632"/>
    </location>
</feature>
<evidence type="ECO:0000313" key="4">
    <source>
        <dbReference type="Proteomes" id="UP001153737"/>
    </source>
</evidence>
<name>A0A9P0DLR5_PHACE</name>
<proteinExistence type="predicted"/>
<keyword evidence="1" id="KW-0175">Coiled coil</keyword>
<dbReference type="AlphaFoldDB" id="A0A9P0DLR5"/>
<feature type="region of interest" description="Disordered" evidence="2">
    <location>
        <begin position="399"/>
        <end position="446"/>
    </location>
</feature>
<accession>A0A9P0DLR5</accession>
<feature type="coiled-coil region" evidence="1">
    <location>
        <begin position="11"/>
        <end position="216"/>
    </location>
</feature>
<feature type="compositionally biased region" description="Basic and acidic residues" evidence="2">
    <location>
        <begin position="399"/>
        <end position="412"/>
    </location>
</feature>
<gene>
    <name evidence="3" type="ORF">PHAECO_LOCUS5571</name>
</gene>
<sequence length="651" mass="76006">MAQVSILPEDYDTLKIEYLSLKKQLDNVNQELYDCKRQLKTMGALQMDYQSEIDMLQSDQIRQKQKYQETILNLEEQINKMRSTHSEQILTLETDLMKMEEKYESLESEVDVLRKSNTDMSFGGDTSKLIEEILSLKEENNGFNENHQELLTNLKDFQEKNTELQRSLVEYKEEISNLKESLDCKRDELAEKNILIQQLNDEVFCLKSELESHKSKPLDEKSKGNSLFAEVNDRRVYLQDTINKMKVEYIAMKQERAINSNTIHQLKLEIARLLNRWKTEKTEKEDDEYEVVNSLQDRIKVLEDTIARCNKELASKPVVMYKNNFEEIHQYYEVVLKKKNKEIKELEEQISSRTVSRILMSTALKKANEEKRRWQLEATMKQEQLELRDMEGKIESKCAQDTDIDSCQKSERPTSALKQKSEDNLEREREDKNETISNMSDDCKVSDIEKRPSALKLTKDSKEIEIEDENRRSNVTIRRSESDYCGKSSQEKRMSALKKIKEEHIHSIEDEIQDLGKKISNITLRRSESESCRKSNQEKRTSTLKEIREINLLGNNEATASIEPNKNVNDTKTQEIIVIEDNDEDIDGCAKGLDKENCPGTRTQHPIEKIKPQKKATFSEDTVSPKKTTTGSRTCRRIIRTNPVFFTTDPK</sequence>
<keyword evidence="4" id="KW-1185">Reference proteome</keyword>
<dbReference type="Proteomes" id="UP001153737">
    <property type="component" value="Chromosome 17"/>
</dbReference>
<feature type="region of interest" description="Disordered" evidence="2">
    <location>
        <begin position="611"/>
        <end position="632"/>
    </location>
</feature>
<protein>
    <recommendedName>
        <fullName evidence="5">Protein Spindly</fullName>
    </recommendedName>
</protein>
<evidence type="ECO:0000313" key="3">
    <source>
        <dbReference type="EMBL" id="CAH1155063.1"/>
    </source>
</evidence>
<dbReference type="EMBL" id="OU896723">
    <property type="protein sequence ID" value="CAH1155063.1"/>
    <property type="molecule type" value="Genomic_DNA"/>
</dbReference>
<evidence type="ECO:0008006" key="5">
    <source>
        <dbReference type="Google" id="ProtNLM"/>
    </source>
</evidence>
<reference evidence="3" key="1">
    <citation type="submission" date="2022-01" db="EMBL/GenBank/DDBJ databases">
        <authorList>
            <person name="King R."/>
        </authorList>
    </citation>
    <scope>NUCLEOTIDE SEQUENCE</scope>
</reference>
<dbReference type="OrthoDB" id="2121607at2759"/>
<feature type="compositionally biased region" description="Basic and acidic residues" evidence="2">
    <location>
        <begin position="419"/>
        <end position="434"/>
    </location>
</feature>
<evidence type="ECO:0000256" key="1">
    <source>
        <dbReference type="SAM" id="Coils"/>
    </source>
</evidence>
<organism evidence="3 4">
    <name type="scientific">Phaedon cochleariae</name>
    <name type="common">Mustard beetle</name>
    <dbReference type="NCBI Taxonomy" id="80249"/>
    <lineage>
        <taxon>Eukaryota</taxon>
        <taxon>Metazoa</taxon>
        <taxon>Ecdysozoa</taxon>
        <taxon>Arthropoda</taxon>
        <taxon>Hexapoda</taxon>
        <taxon>Insecta</taxon>
        <taxon>Pterygota</taxon>
        <taxon>Neoptera</taxon>
        <taxon>Endopterygota</taxon>
        <taxon>Coleoptera</taxon>
        <taxon>Polyphaga</taxon>
        <taxon>Cucujiformia</taxon>
        <taxon>Chrysomeloidea</taxon>
        <taxon>Chrysomelidae</taxon>
        <taxon>Chrysomelinae</taxon>
        <taxon>Chrysomelini</taxon>
        <taxon>Phaedon</taxon>
    </lineage>
</organism>
<evidence type="ECO:0000256" key="2">
    <source>
        <dbReference type="SAM" id="MobiDB-lite"/>
    </source>
</evidence>